<protein>
    <submittedName>
        <fullName evidence="1">Uncharacterized protein</fullName>
    </submittedName>
</protein>
<reference evidence="1 2" key="1">
    <citation type="submission" date="2015-10" db="EMBL/GenBank/DDBJ databases">
        <title>Draft genome sequence of Streptomyces sp. RV15, isolated from a marine sponge.</title>
        <authorList>
            <person name="Ruckert C."/>
            <person name="Abdelmohsen U.R."/>
            <person name="Winkler A."/>
            <person name="Hentschel U."/>
            <person name="Kalinowski J."/>
            <person name="Kampfer P."/>
            <person name="Glaeser S."/>
        </authorList>
    </citation>
    <scope>NUCLEOTIDE SEQUENCE [LARGE SCALE GENOMIC DNA]</scope>
    <source>
        <strain evidence="1 2">RV15</strain>
    </source>
</reference>
<evidence type="ECO:0000313" key="1">
    <source>
        <dbReference type="EMBL" id="KUO14571.1"/>
    </source>
</evidence>
<dbReference type="RefSeq" id="WP_067035591.1">
    <property type="nucleotide sequence ID" value="NZ_KQ949134.1"/>
</dbReference>
<evidence type="ECO:0000313" key="2">
    <source>
        <dbReference type="Proteomes" id="UP000053260"/>
    </source>
</evidence>
<gene>
    <name evidence="1" type="ORF">AQJ91_45960</name>
</gene>
<dbReference type="AlphaFoldDB" id="A0A124IDB2"/>
<dbReference type="EMBL" id="LMXB01000140">
    <property type="protein sequence ID" value="KUO14571.1"/>
    <property type="molecule type" value="Genomic_DNA"/>
</dbReference>
<keyword evidence="2" id="KW-1185">Reference proteome</keyword>
<dbReference type="Proteomes" id="UP000053260">
    <property type="component" value="Unassembled WGS sequence"/>
</dbReference>
<dbReference type="STRING" id="909626.AQJ91_45960"/>
<comment type="caution">
    <text evidence="1">The sequence shown here is derived from an EMBL/GenBank/DDBJ whole genome shotgun (WGS) entry which is preliminary data.</text>
</comment>
<accession>A0A124IDB2</accession>
<sequence length="112" mass="12069">MRFHPTYGDDSLHSKRDCLPGVRHPGLGLLARGLSHQLGDRLPRDHQPGQHHPLCHRPRGQLGLHGALAAAGGARVVSVSSSGHLFSPVVFEDPHFIELRSTGPATGSRPTR</sequence>
<name>A0A124IDB2_9ACTN</name>
<proteinExistence type="predicted"/>
<organism evidence="1 2">
    <name type="scientific">Streptomyces dysideae</name>
    <dbReference type="NCBI Taxonomy" id="909626"/>
    <lineage>
        <taxon>Bacteria</taxon>
        <taxon>Bacillati</taxon>
        <taxon>Actinomycetota</taxon>
        <taxon>Actinomycetes</taxon>
        <taxon>Kitasatosporales</taxon>
        <taxon>Streptomycetaceae</taxon>
        <taxon>Streptomyces</taxon>
    </lineage>
</organism>